<dbReference type="PANTHER" id="PTHR24198">
    <property type="entry name" value="ANKYRIN REPEAT AND PROTEIN KINASE DOMAIN-CONTAINING PROTEIN"/>
    <property type="match status" value="1"/>
</dbReference>
<feature type="repeat" description="ANK" evidence="5">
    <location>
        <begin position="196"/>
        <end position="228"/>
    </location>
</feature>
<evidence type="ECO:0000256" key="1">
    <source>
        <dbReference type="ARBA" id="ARBA00022729"/>
    </source>
</evidence>
<dbReference type="Proteomes" id="UP000641853">
    <property type="component" value="Unassembled WGS sequence"/>
</dbReference>
<reference evidence="9" key="1">
    <citation type="submission" date="2020-06" db="EMBL/GenBank/DDBJ databases">
        <title>Draft genome sequences of strains closely related to Aspergillus parafelis and Aspergillus hiratsukae.</title>
        <authorList>
            <person name="Dos Santos R.A.C."/>
            <person name="Rivero-Menendez O."/>
            <person name="Steenwyk J.L."/>
            <person name="Mead M.E."/>
            <person name="Goldman G.H."/>
            <person name="Alastruey-Izquierdo A."/>
            <person name="Rokas A."/>
        </authorList>
    </citation>
    <scope>NUCLEOTIDE SEQUENCE</scope>
    <source>
        <strain evidence="9">CNM-CM7691</strain>
    </source>
</reference>
<dbReference type="InterPro" id="IPR002110">
    <property type="entry name" value="Ankyrin_rpt"/>
</dbReference>
<dbReference type="SMART" id="SM00248">
    <property type="entry name" value="ANK"/>
    <property type="match status" value="6"/>
</dbReference>
<evidence type="ECO:0000256" key="4">
    <source>
        <dbReference type="ARBA" id="ARBA00023145"/>
    </source>
</evidence>
<accession>A0A8H6V683</accession>
<evidence type="ECO:0000256" key="7">
    <source>
        <dbReference type="SAM" id="MobiDB-lite"/>
    </source>
</evidence>
<dbReference type="InterPro" id="IPR000209">
    <property type="entry name" value="Peptidase_S8/S53_dom"/>
</dbReference>
<dbReference type="SUPFAM" id="SSF52743">
    <property type="entry name" value="Subtilisin-like"/>
    <property type="match status" value="1"/>
</dbReference>
<dbReference type="InterPro" id="IPR036852">
    <property type="entry name" value="Peptidase_S8/S53_dom_sf"/>
</dbReference>
<dbReference type="GO" id="GO:0004252">
    <property type="term" value="F:serine-type endopeptidase activity"/>
    <property type="evidence" value="ECO:0007669"/>
    <property type="project" value="InterPro"/>
</dbReference>
<dbReference type="PROSITE" id="PS50088">
    <property type="entry name" value="ANK_REPEAT"/>
    <property type="match status" value="4"/>
</dbReference>
<feature type="repeat" description="ANK" evidence="5">
    <location>
        <begin position="163"/>
        <end position="195"/>
    </location>
</feature>
<dbReference type="PANTHER" id="PTHR24198:SF165">
    <property type="entry name" value="ANKYRIN REPEAT-CONTAINING PROTEIN-RELATED"/>
    <property type="match status" value="1"/>
</dbReference>
<dbReference type="EMBL" id="JACBAG010001864">
    <property type="protein sequence ID" value="KAF7179292.1"/>
    <property type="molecule type" value="Genomic_DNA"/>
</dbReference>
<dbReference type="Pfam" id="PF00023">
    <property type="entry name" value="Ank"/>
    <property type="match status" value="1"/>
</dbReference>
<keyword evidence="2" id="KW-0677">Repeat</keyword>
<feature type="repeat" description="ANK" evidence="5">
    <location>
        <begin position="64"/>
        <end position="96"/>
    </location>
</feature>
<keyword evidence="3 5" id="KW-0040">ANK repeat</keyword>
<sequence length="853" mass="93538">MDCQWAIIHLSIFTISTSSLHRLLRLGLSQDAKHDALRYAIDNNSVEHVKLLLDYGTPMDVEGVGGTALQRAFQRGSLEVASLLVRRGADVNKRFRSSTLMHQVAAFLPSEDLRLAIEKGGSPIDPLDYYGRTPLICAAMRGHVSIVRGLASRNADVNVKDKDGNTALHHLVPYDRDAMVPVLIKLGLSINARNNKGQTALHLAAEIKCSGVVRELILLDADSEVRDNHGLTALQLATLSNEDNVVSFLKRLAERKNGASLDAGSKHGHIEATYSGGEDPARRITQRPETSSLETATEDSQRRESEAWLNRIKLSSITSELISEFSKLDRIKIAVLDTGYDPETDFFRDKQRKRRIKAFQDWVVKDSTTAEDEDGHGTHVLSLVIKIAPAADIFVCRIARGRGTQDLRDASGNVAEAITRAAIDWKVDIISMSFGYPEEVLINGVGLISNAISRALSERNQRLLFFAAASNGGPAEQEMFPASSPSVMSIRGSDAKGWLQLFNALPDPHNTKCFMTLGQCVPGASLSRDNGIAALILGYARVHEEALKGLLGEDKHKLWKLWQISGMRAMKKILYSAMASVPTYVLSPNFSYHPNTSICMGDIILDPTDPTKPLSSPSSLPPTESHIDYDVHLSKHKSRSLYGSIWAIFLEVADAKLGGGASSNVLAKYTMDRLETVYFRKQPTDDEAAERAKDKRVQAAINSGLLGKRPVYMITGLKIARGFRLRSQDASSMEGEIGGGGQVVPEASIGGGVDFSDANDTKQSYRAGSDIVFAYQLHIIAHKGWRQKRVDISVYKAKAAFLNEEEITLEEEEVETSAADLEGLCAFDEEAPVQVLTAMEGDETYTCIVFEDE</sequence>
<dbReference type="CDD" id="cd00306">
    <property type="entry name" value="Peptidases_S8_S53"/>
    <property type="match status" value="1"/>
</dbReference>
<dbReference type="Pfam" id="PF12796">
    <property type="entry name" value="Ank_2"/>
    <property type="match status" value="2"/>
</dbReference>
<feature type="repeat" description="ANK" evidence="5">
    <location>
        <begin position="130"/>
        <end position="162"/>
    </location>
</feature>
<feature type="region of interest" description="Disordered" evidence="7">
    <location>
        <begin position="260"/>
        <end position="301"/>
    </location>
</feature>
<gene>
    <name evidence="9" type="ORF">CNMCM7691_008225</name>
</gene>
<protein>
    <recommendedName>
        <fullName evidence="8">Peptidase S8/S53 domain-containing protein</fullName>
    </recommendedName>
</protein>
<dbReference type="PROSITE" id="PS50297">
    <property type="entry name" value="ANK_REP_REGION"/>
    <property type="match status" value="4"/>
</dbReference>
<dbReference type="Gene3D" id="1.25.40.20">
    <property type="entry name" value="Ankyrin repeat-containing domain"/>
    <property type="match status" value="1"/>
</dbReference>
<dbReference type="GO" id="GO:0006508">
    <property type="term" value="P:proteolysis"/>
    <property type="evidence" value="ECO:0007669"/>
    <property type="project" value="InterPro"/>
</dbReference>
<evidence type="ECO:0000256" key="6">
    <source>
        <dbReference type="PROSITE-ProRule" id="PRU01240"/>
    </source>
</evidence>
<dbReference type="SUPFAM" id="SSF48403">
    <property type="entry name" value="Ankyrin repeat"/>
    <property type="match status" value="1"/>
</dbReference>
<evidence type="ECO:0000313" key="10">
    <source>
        <dbReference type="Proteomes" id="UP000641853"/>
    </source>
</evidence>
<proteinExistence type="inferred from homology"/>
<keyword evidence="1" id="KW-0732">Signal</keyword>
<comment type="similarity">
    <text evidence="6">Belongs to the peptidase S8 family.</text>
</comment>
<dbReference type="Gene3D" id="3.40.50.200">
    <property type="entry name" value="Peptidase S8/S53 domain"/>
    <property type="match status" value="1"/>
</dbReference>
<keyword evidence="10" id="KW-1185">Reference proteome</keyword>
<dbReference type="PROSITE" id="PS51892">
    <property type="entry name" value="SUBTILASE"/>
    <property type="match status" value="1"/>
</dbReference>
<evidence type="ECO:0000313" key="9">
    <source>
        <dbReference type="EMBL" id="KAF7179292.1"/>
    </source>
</evidence>
<evidence type="ECO:0000256" key="2">
    <source>
        <dbReference type="ARBA" id="ARBA00022737"/>
    </source>
</evidence>
<dbReference type="InterPro" id="IPR036770">
    <property type="entry name" value="Ankyrin_rpt-contain_sf"/>
</dbReference>
<name>A0A8H6V683_9EURO</name>
<keyword evidence="4" id="KW-0865">Zymogen</keyword>
<evidence type="ECO:0000259" key="8">
    <source>
        <dbReference type="Pfam" id="PF00082"/>
    </source>
</evidence>
<dbReference type="Pfam" id="PF00082">
    <property type="entry name" value="Peptidase_S8"/>
    <property type="match status" value="1"/>
</dbReference>
<comment type="caution">
    <text evidence="6">Lacks conserved residue(s) required for the propagation of feature annotation.</text>
</comment>
<feature type="domain" description="Peptidase S8/S53" evidence="8">
    <location>
        <begin position="331"/>
        <end position="494"/>
    </location>
</feature>
<organism evidence="9 10">
    <name type="scientific">Aspergillus felis</name>
    <dbReference type="NCBI Taxonomy" id="1287682"/>
    <lineage>
        <taxon>Eukaryota</taxon>
        <taxon>Fungi</taxon>
        <taxon>Dikarya</taxon>
        <taxon>Ascomycota</taxon>
        <taxon>Pezizomycotina</taxon>
        <taxon>Eurotiomycetes</taxon>
        <taxon>Eurotiomycetidae</taxon>
        <taxon>Eurotiales</taxon>
        <taxon>Aspergillaceae</taxon>
        <taxon>Aspergillus</taxon>
        <taxon>Aspergillus subgen. Fumigati</taxon>
    </lineage>
</organism>
<evidence type="ECO:0000256" key="5">
    <source>
        <dbReference type="PROSITE-ProRule" id="PRU00023"/>
    </source>
</evidence>
<evidence type="ECO:0000256" key="3">
    <source>
        <dbReference type="ARBA" id="ARBA00023043"/>
    </source>
</evidence>
<comment type="caution">
    <text evidence="9">The sequence shown here is derived from an EMBL/GenBank/DDBJ whole genome shotgun (WGS) entry which is preliminary data.</text>
</comment>
<dbReference type="AlphaFoldDB" id="A0A8H6V683"/>